<accession>A0P7Z6</accession>
<dbReference type="PANTHER" id="PTHR43085">
    <property type="entry name" value="HEXOKINASE FAMILY MEMBER"/>
    <property type="match status" value="1"/>
</dbReference>
<dbReference type="PANTHER" id="PTHR43085:SF46">
    <property type="entry name" value="ADENOSINE KINASE"/>
    <property type="match status" value="1"/>
</dbReference>
<dbReference type="Proteomes" id="UP000054262">
    <property type="component" value="Unassembled WGS sequence"/>
</dbReference>
<evidence type="ECO:0000256" key="1">
    <source>
        <dbReference type="ARBA" id="ARBA00010688"/>
    </source>
</evidence>
<gene>
    <name evidence="5" type="ORF">MB2181_06245</name>
</gene>
<dbReference type="Pfam" id="PF00294">
    <property type="entry name" value="PfkB"/>
    <property type="match status" value="1"/>
</dbReference>
<dbReference type="OrthoDB" id="9779730at2"/>
<dbReference type="InterPro" id="IPR011611">
    <property type="entry name" value="PfkB_dom"/>
</dbReference>
<dbReference type="InterPro" id="IPR050306">
    <property type="entry name" value="PfkB_Carbo_kinase"/>
</dbReference>
<evidence type="ECO:0000256" key="2">
    <source>
        <dbReference type="ARBA" id="ARBA00022679"/>
    </source>
</evidence>
<protein>
    <submittedName>
        <fullName evidence="5">PfkB family of carbohydrate kinase</fullName>
    </submittedName>
</protein>
<comment type="similarity">
    <text evidence="1">Belongs to the carbohydrate kinase PfkB family.</text>
</comment>
<dbReference type="GO" id="GO:0016301">
    <property type="term" value="F:kinase activity"/>
    <property type="evidence" value="ECO:0007669"/>
    <property type="project" value="UniProtKB-KW"/>
</dbReference>
<reference evidence="5 6" key="1">
    <citation type="submission" date="2006-11" db="EMBL/GenBank/DDBJ databases">
        <authorList>
            <person name="Giovannoni S."/>
            <person name="Vergin K."/>
            <person name="Ferriera S."/>
            <person name="Johnson J."/>
            <person name="Kravitz S."/>
            <person name="Beeson K."/>
            <person name="Sutton G."/>
            <person name="Rogers Y.-H."/>
            <person name="Friedman R."/>
            <person name="Frazier M."/>
            <person name="Venter J.C."/>
        </authorList>
    </citation>
    <scope>NUCLEOTIDE SEQUENCE [LARGE SCALE GENOMIC DNA]</scope>
    <source>
        <strain evidence="5 6">HTCC2181</strain>
    </source>
</reference>
<sequence>MKNILICGSLAYDSIMVFQDYFKDHILPEQIHKLSVSFYVPELKKNFGGTAGNIAYNLSLLKTPSIIMATVGDDFQPYSERLSRMEIIQDYIKPIPNTVTAQAFITTDLDDNQITAFHPGAMVESHQNKVSSIAESINIAIIAPDGKDGMTSHAHDCYEKKIPILFDPGQGLPMFNKQELDIFIQQASYIALNEYEAGLLMNVTGLGISQLTSKVEALIITKGSQGSVVYADKEYVISPIKVDAAVDPTGCGDAYRAGLIYGITSQYSWEKTGKLASIMGSLKIQSQGGQNHQPSIEQIESLFGSGLE</sequence>
<dbReference type="InterPro" id="IPR029056">
    <property type="entry name" value="Ribokinase-like"/>
</dbReference>
<keyword evidence="2" id="KW-0808">Transferase</keyword>
<dbReference type="Gene3D" id="3.40.1190.20">
    <property type="match status" value="1"/>
</dbReference>
<dbReference type="SUPFAM" id="SSF53613">
    <property type="entry name" value="Ribokinase-like"/>
    <property type="match status" value="1"/>
</dbReference>
<dbReference type="CDD" id="cd01942">
    <property type="entry name" value="ribokinase_group_A"/>
    <property type="match status" value="1"/>
</dbReference>
<evidence type="ECO:0000259" key="4">
    <source>
        <dbReference type="Pfam" id="PF00294"/>
    </source>
</evidence>
<organism evidence="5 6">
    <name type="scientific">Methylophilales bacterium HTCC2181</name>
    <dbReference type="NCBI Taxonomy" id="383631"/>
    <lineage>
        <taxon>Bacteria</taxon>
        <taxon>Pseudomonadati</taxon>
        <taxon>Pseudomonadota</taxon>
        <taxon>Betaproteobacteria</taxon>
        <taxon>Nitrosomonadales</taxon>
        <taxon>OM43 clade</taxon>
    </lineage>
</organism>
<keyword evidence="6" id="KW-1185">Reference proteome</keyword>
<evidence type="ECO:0000256" key="3">
    <source>
        <dbReference type="ARBA" id="ARBA00022777"/>
    </source>
</evidence>
<comment type="caution">
    <text evidence="5">The sequence shown here is derived from an EMBL/GenBank/DDBJ whole genome shotgun (WGS) entry which is preliminary data.</text>
</comment>
<proteinExistence type="inferred from homology"/>
<feature type="domain" description="Carbohydrate kinase PfkB" evidence="4">
    <location>
        <begin position="16"/>
        <end position="294"/>
    </location>
</feature>
<keyword evidence="3 5" id="KW-0418">Kinase</keyword>
<dbReference type="AlphaFoldDB" id="A0P7Z6"/>
<name>A0P7Z6_9PROT</name>
<dbReference type="EMBL" id="AAUX01000001">
    <property type="protein sequence ID" value="EAV47656.1"/>
    <property type="molecule type" value="Genomic_DNA"/>
</dbReference>
<evidence type="ECO:0000313" key="6">
    <source>
        <dbReference type="Proteomes" id="UP000054262"/>
    </source>
</evidence>
<evidence type="ECO:0000313" key="5">
    <source>
        <dbReference type="EMBL" id="EAV47656.1"/>
    </source>
</evidence>